<keyword evidence="2" id="KW-1185">Reference proteome</keyword>
<organism evidence="1 2">
    <name type="scientific">Mucilaginibacter straminoryzae</name>
    <dbReference type="NCBI Taxonomy" id="2932774"/>
    <lineage>
        <taxon>Bacteria</taxon>
        <taxon>Pseudomonadati</taxon>
        <taxon>Bacteroidota</taxon>
        <taxon>Sphingobacteriia</taxon>
        <taxon>Sphingobacteriales</taxon>
        <taxon>Sphingobacteriaceae</taxon>
        <taxon>Mucilaginibacter</taxon>
    </lineage>
</organism>
<gene>
    <name evidence="1" type="ORF">MUY27_07600</name>
</gene>
<dbReference type="AlphaFoldDB" id="A0A9X1X6H7"/>
<evidence type="ECO:0000313" key="1">
    <source>
        <dbReference type="EMBL" id="MCJ8209569.1"/>
    </source>
</evidence>
<reference evidence="1" key="1">
    <citation type="submission" date="2022-04" db="EMBL/GenBank/DDBJ databases">
        <title>Mucilaginibacter sp. RS28 isolated from freshwater.</title>
        <authorList>
            <person name="Ko S.-R."/>
        </authorList>
    </citation>
    <scope>NUCLEOTIDE SEQUENCE</scope>
    <source>
        <strain evidence="1">RS28</strain>
    </source>
</reference>
<accession>A0A9X1X6H7</accession>
<sequence length="77" mass="9045">MKTLKFHFCHPVKGMVRLVCLSAPNQSRVMRLSTHYGETAQIPIENLPEGKWKATLSWTNDGRDYFYQKEFEVKSLR</sequence>
<dbReference type="Proteomes" id="UP001139450">
    <property type="component" value="Unassembled WGS sequence"/>
</dbReference>
<proteinExistence type="predicted"/>
<protein>
    <submittedName>
        <fullName evidence="1">Uncharacterized protein</fullName>
    </submittedName>
</protein>
<name>A0A9X1X6H7_9SPHI</name>
<comment type="caution">
    <text evidence="1">The sequence shown here is derived from an EMBL/GenBank/DDBJ whole genome shotgun (WGS) entry which is preliminary data.</text>
</comment>
<dbReference type="EMBL" id="JALJEJ010000003">
    <property type="protein sequence ID" value="MCJ8209569.1"/>
    <property type="molecule type" value="Genomic_DNA"/>
</dbReference>
<evidence type="ECO:0000313" key="2">
    <source>
        <dbReference type="Proteomes" id="UP001139450"/>
    </source>
</evidence>
<dbReference type="RefSeq" id="WP_245129405.1">
    <property type="nucleotide sequence ID" value="NZ_JALJEJ010000003.1"/>
</dbReference>